<feature type="signal peptide" evidence="1">
    <location>
        <begin position="1"/>
        <end position="21"/>
    </location>
</feature>
<accession>A0A9X1VXF1</accession>
<evidence type="ECO:0000256" key="1">
    <source>
        <dbReference type="SAM" id="SignalP"/>
    </source>
</evidence>
<comment type="caution">
    <text evidence="2">The sequence shown here is derived from an EMBL/GenBank/DDBJ whole genome shotgun (WGS) entry which is preliminary data.</text>
</comment>
<reference evidence="2" key="1">
    <citation type="submission" date="2022-03" db="EMBL/GenBank/DDBJ databases">
        <authorList>
            <person name="Woo C.Y."/>
        </authorList>
    </citation>
    <scope>NUCLEOTIDE SEQUENCE</scope>
    <source>
        <strain evidence="2">CYS-02</strain>
    </source>
</reference>
<evidence type="ECO:0000313" key="2">
    <source>
        <dbReference type="EMBL" id="MCJ0765601.1"/>
    </source>
</evidence>
<dbReference type="EMBL" id="JALGBI010000003">
    <property type="protein sequence ID" value="MCJ0765601.1"/>
    <property type="molecule type" value="Genomic_DNA"/>
</dbReference>
<dbReference type="Proteomes" id="UP001139447">
    <property type="component" value="Unassembled WGS sequence"/>
</dbReference>
<gene>
    <name evidence="2" type="ORF">MMF98_20500</name>
</gene>
<evidence type="ECO:0000313" key="3">
    <source>
        <dbReference type="Proteomes" id="UP001139447"/>
    </source>
</evidence>
<proteinExistence type="predicted"/>
<organism evidence="2 3">
    <name type="scientific">Variovorax terrae</name>
    <dbReference type="NCBI Taxonomy" id="2923278"/>
    <lineage>
        <taxon>Bacteria</taxon>
        <taxon>Pseudomonadati</taxon>
        <taxon>Pseudomonadota</taxon>
        <taxon>Betaproteobacteria</taxon>
        <taxon>Burkholderiales</taxon>
        <taxon>Comamonadaceae</taxon>
        <taxon>Variovorax</taxon>
    </lineage>
</organism>
<name>A0A9X1VXF1_9BURK</name>
<keyword evidence="1" id="KW-0732">Signal</keyword>
<sequence length="432" mass="44845">MFSARSRCAALATLLAPAAFAQAPAIERVRLTDGELACSQIHAEIGSMDLAVLSTPQAATQALARKDFLTQLFVARGCRVSDLGFAGSPVPPETFRRLVAQAPAASVPPAMSATPAPASAADVQAALQAPVTVLDASRHIKGTAALKGKRYYVSEYRVMVETGGSITASTRAAYLGGTDYGATRMTVNYQAPQLDLAALQAVVDRSYADFVQRLEAAGAKPEPAEAIIKEAGGAVYEANLEASQPGAPVTDEADLGYGKRRYLVFAPTGMKLNPRGFAGLGAGNIGQRITYSKTHLEAISVVLAINLAAQESSGSGSSLFRRGSSASASAAMEAAGVPRMLLLQSHAQTQTLNVQGALPVPGQFATMRETGGYDTRQDAAVQGLQALGRIMGQAGNQSKRVDMTLDVDTAAMSRMALQGLVSMNQGIAGALQ</sequence>
<feature type="chain" id="PRO_5040728323" evidence="1">
    <location>
        <begin position="22"/>
        <end position="432"/>
    </location>
</feature>
<dbReference type="RefSeq" id="WP_243309172.1">
    <property type="nucleotide sequence ID" value="NZ_JALGBI010000003.1"/>
</dbReference>
<keyword evidence="3" id="KW-1185">Reference proteome</keyword>
<dbReference type="AlphaFoldDB" id="A0A9X1VXF1"/>
<protein>
    <submittedName>
        <fullName evidence="2">Uncharacterized protein</fullName>
    </submittedName>
</protein>